<sequence>MSIDAARHYRELEPRQRRRLLLLTTLRATVTVIVLLVLFYTLPVDRPLDRLNALWFLTGFLVFAAAVAWQVYAIIRSPYPSLRAIEAFSVVVPVFLLMFAGAYYVMETDQPGSFTMPLTRTDALYFTVTVFVTVGFGDITATTAPSRILVTVQMVAGLVLVGVVARLIVSAVQINMRRMTSGTPPKEP</sequence>
<evidence type="ECO:0000256" key="1">
    <source>
        <dbReference type="SAM" id="Phobius"/>
    </source>
</evidence>
<name>A0A0F7G1H3_9ACTN</name>
<dbReference type="Pfam" id="PF07885">
    <property type="entry name" value="Ion_trans_2"/>
    <property type="match status" value="1"/>
</dbReference>
<dbReference type="EMBL" id="CP009922">
    <property type="protein sequence ID" value="AKG46640.1"/>
    <property type="molecule type" value="Genomic_DNA"/>
</dbReference>
<feature type="transmembrane region" description="Helical" evidence="1">
    <location>
        <begin position="20"/>
        <end position="42"/>
    </location>
</feature>
<dbReference type="Gene3D" id="1.10.287.70">
    <property type="match status" value="1"/>
</dbReference>
<dbReference type="STRING" id="408015.SXIM_52560"/>
<evidence type="ECO:0000313" key="3">
    <source>
        <dbReference type="EMBL" id="AKG46640.1"/>
    </source>
</evidence>
<dbReference type="AlphaFoldDB" id="A0A0F7G1H3"/>
<dbReference type="HOGENOM" id="CLU_112040_0_0_11"/>
<keyword evidence="1" id="KW-0812">Transmembrane</keyword>
<gene>
    <name evidence="3" type="ORF">SXIM_52560</name>
</gene>
<reference evidence="3" key="1">
    <citation type="submission" date="2019-08" db="EMBL/GenBank/DDBJ databases">
        <title>Complete genome sequence of a mangrove-derived Streptomyces xiamenensis.</title>
        <authorList>
            <person name="Xu J."/>
        </authorList>
    </citation>
    <scope>NUCLEOTIDE SEQUENCE</scope>
    <source>
        <strain evidence="3">318</strain>
    </source>
</reference>
<dbReference type="Proteomes" id="UP000034034">
    <property type="component" value="Chromosome"/>
</dbReference>
<feature type="transmembrane region" description="Helical" evidence="1">
    <location>
        <begin position="87"/>
        <end position="106"/>
    </location>
</feature>
<keyword evidence="1" id="KW-0472">Membrane</keyword>
<evidence type="ECO:0000259" key="2">
    <source>
        <dbReference type="Pfam" id="PF07885"/>
    </source>
</evidence>
<organism evidence="3 4">
    <name type="scientific">Streptomyces xiamenensis</name>
    <dbReference type="NCBI Taxonomy" id="408015"/>
    <lineage>
        <taxon>Bacteria</taxon>
        <taxon>Bacillati</taxon>
        <taxon>Actinomycetota</taxon>
        <taxon>Actinomycetes</taxon>
        <taxon>Kitasatosporales</taxon>
        <taxon>Streptomycetaceae</taxon>
        <taxon>Streptomyces</taxon>
    </lineage>
</organism>
<evidence type="ECO:0000313" key="4">
    <source>
        <dbReference type="Proteomes" id="UP000034034"/>
    </source>
</evidence>
<proteinExistence type="predicted"/>
<keyword evidence="4" id="KW-1185">Reference proteome</keyword>
<keyword evidence="1" id="KW-1133">Transmembrane helix</keyword>
<protein>
    <submittedName>
        <fullName evidence="3">Ion channel</fullName>
    </submittedName>
</protein>
<feature type="transmembrane region" description="Helical" evidence="1">
    <location>
        <begin position="148"/>
        <end position="169"/>
    </location>
</feature>
<dbReference type="SUPFAM" id="SSF81324">
    <property type="entry name" value="Voltage-gated potassium channels"/>
    <property type="match status" value="1"/>
</dbReference>
<feature type="domain" description="Potassium channel" evidence="2">
    <location>
        <begin position="94"/>
        <end position="172"/>
    </location>
</feature>
<dbReference type="KEGG" id="sxi:SXIM_52560"/>
<dbReference type="PATRIC" id="fig|408015.6.peg.5321"/>
<feature type="transmembrane region" description="Helical" evidence="1">
    <location>
        <begin position="54"/>
        <end position="75"/>
    </location>
</feature>
<dbReference type="RefSeq" id="WP_043178916.1">
    <property type="nucleotide sequence ID" value="NZ_CBDRAA010000044.1"/>
</dbReference>
<dbReference type="InterPro" id="IPR013099">
    <property type="entry name" value="K_chnl_dom"/>
</dbReference>
<accession>A0A0F7G1H3</accession>